<name>A0AAN7UX07_9COLE</name>
<accession>A0AAN7UX07</accession>
<evidence type="ECO:0000313" key="2">
    <source>
        <dbReference type="EMBL" id="KAK5639205.1"/>
    </source>
</evidence>
<dbReference type="EMBL" id="JAVRBK010000009">
    <property type="protein sequence ID" value="KAK5639205.1"/>
    <property type="molecule type" value="Genomic_DNA"/>
</dbReference>
<organism evidence="2 3">
    <name type="scientific">Pyrocoelia pectoralis</name>
    <dbReference type="NCBI Taxonomy" id="417401"/>
    <lineage>
        <taxon>Eukaryota</taxon>
        <taxon>Metazoa</taxon>
        <taxon>Ecdysozoa</taxon>
        <taxon>Arthropoda</taxon>
        <taxon>Hexapoda</taxon>
        <taxon>Insecta</taxon>
        <taxon>Pterygota</taxon>
        <taxon>Neoptera</taxon>
        <taxon>Endopterygota</taxon>
        <taxon>Coleoptera</taxon>
        <taxon>Polyphaga</taxon>
        <taxon>Elateriformia</taxon>
        <taxon>Elateroidea</taxon>
        <taxon>Lampyridae</taxon>
        <taxon>Lampyrinae</taxon>
        <taxon>Pyrocoelia</taxon>
    </lineage>
</organism>
<keyword evidence="3" id="KW-1185">Reference proteome</keyword>
<sequence length="98" mass="11289">MSIRSTRESLVEELLQIEGRTRKKTKRNSSAQNSHHLEEKINDKGKRIRRSCAACYAKIKLSEGRQAARNRTKLVYTYCVECPGQPFTCLNCFNLSHT</sequence>
<reference evidence="2 3" key="1">
    <citation type="journal article" date="2024" name="Insects">
        <title>An Improved Chromosome-Level Genome Assembly of the Firefly Pyrocoelia pectoralis.</title>
        <authorList>
            <person name="Fu X."/>
            <person name="Meyer-Rochow V.B."/>
            <person name="Ballantyne L."/>
            <person name="Zhu X."/>
        </authorList>
    </citation>
    <scope>NUCLEOTIDE SEQUENCE [LARGE SCALE GENOMIC DNA]</scope>
    <source>
        <strain evidence="2">XCY_ONT2</strain>
    </source>
</reference>
<protein>
    <submittedName>
        <fullName evidence="2">Uncharacterized protein</fullName>
    </submittedName>
</protein>
<dbReference type="Proteomes" id="UP001329430">
    <property type="component" value="Chromosome 9"/>
</dbReference>
<proteinExistence type="predicted"/>
<dbReference type="AlphaFoldDB" id="A0AAN7UX07"/>
<evidence type="ECO:0000256" key="1">
    <source>
        <dbReference type="SAM" id="MobiDB-lite"/>
    </source>
</evidence>
<evidence type="ECO:0000313" key="3">
    <source>
        <dbReference type="Proteomes" id="UP001329430"/>
    </source>
</evidence>
<gene>
    <name evidence="2" type="ORF">RI129_011697</name>
</gene>
<comment type="caution">
    <text evidence="2">The sequence shown here is derived from an EMBL/GenBank/DDBJ whole genome shotgun (WGS) entry which is preliminary data.</text>
</comment>
<feature type="region of interest" description="Disordered" evidence="1">
    <location>
        <begin position="19"/>
        <end position="43"/>
    </location>
</feature>